<dbReference type="GO" id="GO:0032259">
    <property type="term" value="P:methylation"/>
    <property type="evidence" value="ECO:0007669"/>
    <property type="project" value="UniProtKB-KW"/>
</dbReference>
<dbReference type="GO" id="GO:0046983">
    <property type="term" value="F:protein dimerization activity"/>
    <property type="evidence" value="ECO:0007669"/>
    <property type="project" value="InterPro"/>
</dbReference>
<evidence type="ECO:0000313" key="7">
    <source>
        <dbReference type="Proteomes" id="UP001313282"/>
    </source>
</evidence>
<dbReference type="GO" id="GO:0008171">
    <property type="term" value="F:O-methyltransferase activity"/>
    <property type="evidence" value="ECO:0007669"/>
    <property type="project" value="InterPro"/>
</dbReference>
<keyword evidence="3" id="KW-0949">S-adenosyl-L-methionine</keyword>
<proteinExistence type="predicted"/>
<dbReference type="PROSITE" id="PS51683">
    <property type="entry name" value="SAM_OMT_II"/>
    <property type="match status" value="1"/>
</dbReference>
<keyword evidence="7" id="KW-1185">Reference proteome</keyword>
<dbReference type="InterPro" id="IPR016461">
    <property type="entry name" value="COMT-like"/>
</dbReference>
<sequence>MDNTKGTDQTALQLLKLSELIQTTVANYIAAKSSKVENPEGSLPSHALFEAQRTLLSAAGMITELVGDPSGRIMEVALQHYESRSVHIAASLRIPDILAENGDAGCDVKELAVRVGIESRKLSRIMRCLCSIHIFREVAEDVFANNVISAALVKNEPLRAYILLCGQYGYTASDYLPRLLTDPVKGPSYSVDLAAFQDAVGTKSSMWNWLEETTTVKDILNGHNGSAGAGSAYPGIFGDELRRYVNETSECHDDQRSVLRPEHAIFSLAMIGGGRVNGRAHLYDFPWSSLGNATIVDVGGGMGGFCLELSHVYPDLNFVIQDRAQALRKGETELWPKENPSALQRSRVKFVEHDFFEDNPIKEADIYWLRHILHDWSDDYCVKILKGIKAGMGPRSKLLICEQVMNTTYGDPQLPSAPSLLPANYGYFTRYSHTRDLELMAFMNGIERKPAEFRAIIEQAGLHLNKFWPARSQVGLVEVVLPDSEFRYG</sequence>
<keyword evidence="1" id="KW-0489">Methyltransferase</keyword>
<name>A0AAN8MTH3_9PEZI</name>
<dbReference type="Proteomes" id="UP001313282">
    <property type="component" value="Unassembled WGS sequence"/>
</dbReference>
<dbReference type="Gene3D" id="3.40.50.150">
    <property type="entry name" value="Vaccinia Virus protein VP39"/>
    <property type="match status" value="1"/>
</dbReference>
<dbReference type="AlphaFoldDB" id="A0AAN8MTH3"/>
<protein>
    <recommendedName>
        <fullName evidence="8">O-methyltransferase domain-containing protein</fullName>
    </recommendedName>
</protein>
<evidence type="ECO:0000313" key="6">
    <source>
        <dbReference type="EMBL" id="KAK6336861.1"/>
    </source>
</evidence>
<dbReference type="Gene3D" id="1.10.10.10">
    <property type="entry name" value="Winged helix-like DNA-binding domain superfamily/Winged helix DNA-binding domain"/>
    <property type="match status" value="1"/>
</dbReference>
<comment type="caution">
    <text evidence="6">The sequence shown here is derived from an EMBL/GenBank/DDBJ whole genome shotgun (WGS) entry which is preliminary data.</text>
</comment>
<feature type="domain" description="O-methyltransferase dimerisation" evidence="5">
    <location>
        <begin position="74"/>
        <end position="154"/>
    </location>
</feature>
<dbReference type="InterPro" id="IPR029063">
    <property type="entry name" value="SAM-dependent_MTases_sf"/>
</dbReference>
<dbReference type="Pfam" id="PF08100">
    <property type="entry name" value="Dimerisation"/>
    <property type="match status" value="1"/>
</dbReference>
<dbReference type="Pfam" id="PF00891">
    <property type="entry name" value="Methyltransf_2"/>
    <property type="match status" value="1"/>
</dbReference>
<dbReference type="InterPro" id="IPR012967">
    <property type="entry name" value="COMT_dimerisation"/>
</dbReference>
<dbReference type="InterPro" id="IPR001077">
    <property type="entry name" value="COMT_C"/>
</dbReference>
<keyword evidence="2" id="KW-0808">Transferase</keyword>
<evidence type="ECO:0000259" key="4">
    <source>
        <dbReference type="Pfam" id="PF00891"/>
    </source>
</evidence>
<dbReference type="SUPFAM" id="SSF53335">
    <property type="entry name" value="S-adenosyl-L-methionine-dependent methyltransferases"/>
    <property type="match status" value="1"/>
</dbReference>
<organism evidence="6 7">
    <name type="scientific">Orbilia javanica</name>
    <dbReference type="NCBI Taxonomy" id="47235"/>
    <lineage>
        <taxon>Eukaryota</taxon>
        <taxon>Fungi</taxon>
        <taxon>Dikarya</taxon>
        <taxon>Ascomycota</taxon>
        <taxon>Pezizomycotina</taxon>
        <taxon>Orbiliomycetes</taxon>
        <taxon>Orbiliales</taxon>
        <taxon>Orbiliaceae</taxon>
        <taxon>Orbilia</taxon>
    </lineage>
</organism>
<evidence type="ECO:0000256" key="3">
    <source>
        <dbReference type="ARBA" id="ARBA00022691"/>
    </source>
</evidence>
<feature type="domain" description="O-methyltransferase C-terminal" evidence="4">
    <location>
        <begin position="275"/>
        <end position="462"/>
    </location>
</feature>
<evidence type="ECO:0008006" key="8">
    <source>
        <dbReference type="Google" id="ProtNLM"/>
    </source>
</evidence>
<dbReference type="InterPro" id="IPR036388">
    <property type="entry name" value="WH-like_DNA-bd_sf"/>
</dbReference>
<reference evidence="6 7" key="1">
    <citation type="submission" date="2019-10" db="EMBL/GenBank/DDBJ databases">
        <authorList>
            <person name="Palmer J.M."/>
        </authorList>
    </citation>
    <scope>NUCLEOTIDE SEQUENCE [LARGE SCALE GENOMIC DNA]</scope>
    <source>
        <strain evidence="6 7">TWF718</strain>
    </source>
</reference>
<evidence type="ECO:0000256" key="1">
    <source>
        <dbReference type="ARBA" id="ARBA00022603"/>
    </source>
</evidence>
<accession>A0AAN8MTH3</accession>
<dbReference type="InterPro" id="IPR036390">
    <property type="entry name" value="WH_DNA-bd_sf"/>
</dbReference>
<dbReference type="PANTHER" id="PTHR43712">
    <property type="entry name" value="PUTATIVE (AFU_ORTHOLOGUE AFUA_4G14580)-RELATED"/>
    <property type="match status" value="1"/>
</dbReference>
<dbReference type="SUPFAM" id="SSF46785">
    <property type="entry name" value="Winged helix' DNA-binding domain"/>
    <property type="match status" value="1"/>
</dbReference>
<gene>
    <name evidence="6" type="ORF">TWF718_009650</name>
</gene>
<dbReference type="EMBL" id="JAVHNR010000007">
    <property type="protein sequence ID" value="KAK6336861.1"/>
    <property type="molecule type" value="Genomic_DNA"/>
</dbReference>
<evidence type="ECO:0000259" key="5">
    <source>
        <dbReference type="Pfam" id="PF08100"/>
    </source>
</evidence>
<dbReference type="PANTHER" id="PTHR43712:SF2">
    <property type="entry name" value="O-METHYLTRANSFERASE CICE"/>
    <property type="match status" value="1"/>
</dbReference>
<evidence type="ECO:0000256" key="2">
    <source>
        <dbReference type="ARBA" id="ARBA00022679"/>
    </source>
</evidence>